<organism evidence="1 2">
    <name type="scientific">Klebsiella michiganensis</name>
    <dbReference type="NCBI Taxonomy" id="1134687"/>
    <lineage>
        <taxon>Bacteria</taxon>
        <taxon>Pseudomonadati</taxon>
        <taxon>Pseudomonadota</taxon>
        <taxon>Gammaproteobacteria</taxon>
        <taxon>Enterobacterales</taxon>
        <taxon>Enterobacteriaceae</taxon>
        <taxon>Klebsiella/Raoultella group</taxon>
        <taxon>Klebsiella</taxon>
    </lineage>
</organism>
<reference evidence="1 2" key="1">
    <citation type="submission" date="2017-11" db="EMBL/GenBank/DDBJ databases">
        <authorList>
            <person name="Han C.G."/>
        </authorList>
    </citation>
    <scope>NUCLEOTIDE SEQUENCE [LARGE SCALE GENOMIC DNA]</scope>
    <source>
        <strain evidence="1 2">A10</strain>
    </source>
</reference>
<name>A0A2J5PXQ6_9ENTR</name>
<dbReference type="AlphaFoldDB" id="A0A2J5PXQ6"/>
<evidence type="ECO:0000313" key="2">
    <source>
        <dbReference type="Proteomes" id="UP000234667"/>
    </source>
</evidence>
<dbReference type="Proteomes" id="UP000234667">
    <property type="component" value="Unassembled WGS sequence"/>
</dbReference>
<accession>A0A2J5PXQ6</accession>
<sequence length="59" mass="6362">MRSYFLITGYAVNKRGLTVGIGYQVASSDTKAATAHAVLQAQREGLSHVRITRVQEVAA</sequence>
<proteinExistence type="predicted"/>
<gene>
    <name evidence="1" type="ORF">CWN49_11905</name>
</gene>
<dbReference type="EMBL" id="PIDR01000300">
    <property type="protein sequence ID" value="PLO70520.1"/>
    <property type="molecule type" value="Genomic_DNA"/>
</dbReference>
<protein>
    <submittedName>
        <fullName evidence="1">Uncharacterized protein</fullName>
    </submittedName>
</protein>
<reference evidence="1 2" key="2">
    <citation type="submission" date="2018-01" db="EMBL/GenBank/DDBJ databases">
        <title>Genomic study of Klebsiella pneumoniae.</title>
        <authorList>
            <person name="Yang Y."/>
            <person name="Bicalho R."/>
        </authorList>
    </citation>
    <scope>NUCLEOTIDE SEQUENCE [LARGE SCALE GENOMIC DNA]</scope>
    <source>
        <strain evidence="1 2">A10</strain>
    </source>
</reference>
<evidence type="ECO:0000313" key="1">
    <source>
        <dbReference type="EMBL" id="PLO70520.1"/>
    </source>
</evidence>
<comment type="caution">
    <text evidence="1">The sequence shown here is derived from an EMBL/GenBank/DDBJ whole genome shotgun (WGS) entry which is preliminary data.</text>
</comment>